<dbReference type="EMBL" id="BBRZ01000012">
    <property type="protein sequence ID" value="GAM55276.1"/>
    <property type="molecule type" value="Genomic_DNA"/>
</dbReference>
<name>A0A0B8NML3_9VIBR</name>
<accession>A0A0B8NML3</accession>
<dbReference type="Pfam" id="PF00293">
    <property type="entry name" value="NUDIX"/>
    <property type="match status" value="1"/>
</dbReference>
<keyword evidence="2" id="KW-0378">Hydrolase</keyword>
<evidence type="ECO:0000313" key="5">
    <source>
        <dbReference type="Proteomes" id="UP000031671"/>
    </source>
</evidence>
<dbReference type="PANTHER" id="PTHR43046">
    <property type="entry name" value="GDP-MANNOSE MANNOSYL HYDROLASE"/>
    <property type="match status" value="1"/>
</dbReference>
<comment type="caution">
    <text evidence="4">The sequence shown here is derived from an EMBL/GenBank/DDBJ whole genome shotgun (WGS) entry which is preliminary data.</text>
</comment>
<keyword evidence="5" id="KW-1185">Reference proteome</keyword>
<evidence type="ECO:0000259" key="3">
    <source>
        <dbReference type="PROSITE" id="PS51462"/>
    </source>
</evidence>
<proteinExistence type="predicted"/>
<reference evidence="4 5" key="1">
    <citation type="submission" date="2015-01" db="EMBL/GenBank/DDBJ databases">
        <title>Vibrio sp. C1 JCM 19231 whole genome shotgun sequence.</title>
        <authorList>
            <person name="Sawabe T."/>
            <person name="Meirelles P."/>
            <person name="Feng G."/>
            <person name="Sayaka M."/>
            <person name="Hattori M."/>
            <person name="Ohkuma M."/>
        </authorList>
    </citation>
    <scope>NUCLEOTIDE SEQUENCE [LARGE SCALE GENOMIC DNA]</scope>
    <source>
        <strain evidence="5">JCM 19231</strain>
    </source>
</reference>
<dbReference type="GO" id="GO:0016787">
    <property type="term" value="F:hydrolase activity"/>
    <property type="evidence" value="ECO:0007669"/>
    <property type="project" value="UniProtKB-KW"/>
</dbReference>
<dbReference type="InterPro" id="IPR015797">
    <property type="entry name" value="NUDIX_hydrolase-like_dom_sf"/>
</dbReference>
<dbReference type="AlphaFoldDB" id="A0A0B8NML3"/>
<protein>
    <submittedName>
        <fullName evidence="4">MutT/nudix family protein</fullName>
    </submittedName>
</protein>
<dbReference type="InterPro" id="IPR000086">
    <property type="entry name" value="NUDIX_hydrolase_dom"/>
</dbReference>
<dbReference type="PROSITE" id="PS51462">
    <property type="entry name" value="NUDIX"/>
    <property type="match status" value="1"/>
</dbReference>
<reference evidence="4 5" key="2">
    <citation type="submission" date="2015-01" db="EMBL/GenBank/DDBJ databases">
        <authorList>
            <consortium name="NBRP consortium"/>
            <person name="Sawabe T."/>
            <person name="Meirelles P."/>
            <person name="Feng G."/>
            <person name="Sayaka M."/>
            <person name="Hattori M."/>
            <person name="Ohkuma M."/>
        </authorList>
    </citation>
    <scope>NUCLEOTIDE SEQUENCE [LARGE SCALE GENOMIC DNA]</scope>
    <source>
        <strain evidence="5">JCM 19231</strain>
    </source>
</reference>
<dbReference type="Proteomes" id="UP000031671">
    <property type="component" value="Unassembled WGS sequence"/>
</dbReference>
<dbReference type="CDD" id="cd02883">
    <property type="entry name" value="NUDIX_Hydrolase"/>
    <property type="match status" value="1"/>
</dbReference>
<dbReference type="InterPro" id="IPR020084">
    <property type="entry name" value="NUDIX_hydrolase_CS"/>
</dbReference>
<dbReference type="PROSITE" id="PS00893">
    <property type="entry name" value="NUDIX_BOX"/>
    <property type="match status" value="1"/>
</dbReference>
<evidence type="ECO:0000256" key="2">
    <source>
        <dbReference type="ARBA" id="ARBA00022801"/>
    </source>
</evidence>
<dbReference type="RefSeq" id="WP_261835971.1">
    <property type="nucleotide sequence ID" value="NZ_AP024882.1"/>
</dbReference>
<evidence type="ECO:0000313" key="4">
    <source>
        <dbReference type="EMBL" id="GAM55276.1"/>
    </source>
</evidence>
<comment type="cofactor">
    <cofactor evidence="1">
        <name>Mg(2+)</name>
        <dbReference type="ChEBI" id="CHEBI:18420"/>
    </cofactor>
</comment>
<gene>
    <name evidence="4" type="ORF">JCM19231_5108</name>
</gene>
<dbReference type="PANTHER" id="PTHR43046:SF15">
    <property type="entry name" value="MUTT_NUDIX FAMILY PROTEIN"/>
    <property type="match status" value="1"/>
</dbReference>
<organism evidence="4 5">
    <name type="scientific">Vibrio ishigakensis</name>
    <dbReference type="NCBI Taxonomy" id="1481914"/>
    <lineage>
        <taxon>Bacteria</taxon>
        <taxon>Pseudomonadati</taxon>
        <taxon>Pseudomonadota</taxon>
        <taxon>Gammaproteobacteria</taxon>
        <taxon>Vibrionales</taxon>
        <taxon>Vibrionaceae</taxon>
        <taxon>Vibrio</taxon>
    </lineage>
</organism>
<dbReference type="Gene3D" id="3.90.79.10">
    <property type="entry name" value="Nucleoside Triphosphate Pyrophosphohydrolase"/>
    <property type="match status" value="1"/>
</dbReference>
<sequence length="172" mass="19967">MRHLHTAKHPDIEHLDTATIVQRQATRAIAVRGDKILLLYTARYEDYSLPGGGVDLGEDLIEGMVRELQEETGAQNIRDIKPFGVYEEFRPWYKDDADVMHMHSYCYTCHVDKELGEPNFEEYEIKNGMRAEWVNIHDAIAHNEKTMAHSEKQGLSIQRETYLLHLIAKEML</sequence>
<dbReference type="SUPFAM" id="SSF55811">
    <property type="entry name" value="Nudix"/>
    <property type="match status" value="1"/>
</dbReference>
<feature type="domain" description="Nudix hydrolase" evidence="3">
    <location>
        <begin position="21"/>
        <end position="161"/>
    </location>
</feature>
<evidence type="ECO:0000256" key="1">
    <source>
        <dbReference type="ARBA" id="ARBA00001946"/>
    </source>
</evidence>